<evidence type="ECO:0000256" key="1">
    <source>
        <dbReference type="SAM" id="MobiDB-lite"/>
    </source>
</evidence>
<dbReference type="AlphaFoldDB" id="G9XQS3"/>
<proteinExistence type="predicted"/>
<reference evidence="2 3" key="1">
    <citation type="submission" date="2011-08" db="EMBL/GenBank/DDBJ databases">
        <authorList>
            <person name="Weinstock G."/>
            <person name="Sodergren E."/>
            <person name="Clifton S."/>
            <person name="Fulton L."/>
            <person name="Fulton B."/>
            <person name="Courtney L."/>
            <person name="Fronick C."/>
            <person name="Harrison M."/>
            <person name="Strong C."/>
            <person name="Farmer C."/>
            <person name="Delahaunty K."/>
            <person name="Markovic C."/>
            <person name="Hall O."/>
            <person name="Minx P."/>
            <person name="Tomlinson C."/>
            <person name="Mitreva M."/>
            <person name="Hou S."/>
            <person name="Chen J."/>
            <person name="Wollam A."/>
            <person name="Pepin K.H."/>
            <person name="Johnson M."/>
            <person name="Bhonagiri V."/>
            <person name="Zhang X."/>
            <person name="Suruliraj S."/>
            <person name="Warren W."/>
            <person name="Chinwalla A."/>
            <person name="Mardis E.R."/>
            <person name="Wilson R.K."/>
        </authorList>
    </citation>
    <scope>NUCLEOTIDE SEQUENCE [LARGE SCALE GENOMIC DNA]</scope>
    <source>
        <strain evidence="2 3">DP7</strain>
    </source>
</reference>
<feature type="region of interest" description="Disordered" evidence="1">
    <location>
        <begin position="31"/>
        <end position="52"/>
    </location>
</feature>
<dbReference type="EMBL" id="AFZX01000089">
    <property type="protein sequence ID" value="EHL05985.1"/>
    <property type="molecule type" value="Genomic_DNA"/>
</dbReference>
<dbReference type="HOGENOM" id="CLU_3079148_0_0_9"/>
<dbReference type="PATRIC" id="fig|537010.4.peg.3099"/>
<evidence type="ECO:0000313" key="2">
    <source>
        <dbReference type="EMBL" id="EHL05985.1"/>
    </source>
</evidence>
<evidence type="ECO:0000313" key="3">
    <source>
        <dbReference type="Proteomes" id="UP000004416"/>
    </source>
</evidence>
<sequence length="52" mass="5706">MSKLLENLKPIDNLTKEFRTGPKSEISLKLQAAGGKGENPAFENKKFSNTSP</sequence>
<dbReference type="Proteomes" id="UP000004416">
    <property type="component" value="Unassembled WGS sequence"/>
</dbReference>
<comment type="caution">
    <text evidence="2">The sequence shown here is derived from an EMBL/GenBank/DDBJ whole genome shotgun (WGS) entry which is preliminary data.</text>
</comment>
<protein>
    <submittedName>
        <fullName evidence="2">Uncharacterized protein</fullName>
    </submittedName>
</protein>
<organism evidence="2 3">
    <name type="scientific">Desulfitobacterium hafniense DP7</name>
    <dbReference type="NCBI Taxonomy" id="537010"/>
    <lineage>
        <taxon>Bacteria</taxon>
        <taxon>Bacillati</taxon>
        <taxon>Bacillota</taxon>
        <taxon>Clostridia</taxon>
        <taxon>Eubacteriales</taxon>
        <taxon>Desulfitobacteriaceae</taxon>
        <taxon>Desulfitobacterium</taxon>
    </lineage>
</organism>
<accession>G9XQS3</accession>
<gene>
    <name evidence="2" type="ORF">HMPREF0322_03321</name>
</gene>
<name>G9XQS3_DESHA</name>